<dbReference type="GO" id="GO:0031201">
    <property type="term" value="C:SNARE complex"/>
    <property type="evidence" value="ECO:0007669"/>
    <property type="project" value="TreeGrafter"/>
</dbReference>
<evidence type="ECO:0000256" key="6">
    <source>
        <dbReference type="ARBA" id="ARBA00022892"/>
    </source>
</evidence>
<keyword evidence="8 12" id="KW-1133">Transmembrane helix</keyword>
<evidence type="ECO:0000256" key="5">
    <source>
        <dbReference type="ARBA" id="ARBA00022824"/>
    </source>
</evidence>
<dbReference type="PANTHER" id="PTHR13050:SF7">
    <property type="entry name" value="VESICLE TRANSPORT PROTEIN USE1"/>
    <property type="match status" value="1"/>
</dbReference>
<comment type="subcellular location">
    <subcellularLocation>
        <location evidence="1">Endoplasmic reticulum membrane</location>
        <topology evidence="1">Single-pass type IV membrane protein</topology>
    </subcellularLocation>
</comment>
<dbReference type="CDD" id="cd15860">
    <property type="entry name" value="SNARE_USE1"/>
    <property type="match status" value="1"/>
</dbReference>
<keyword evidence="7" id="KW-0653">Protein transport</keyword>
<comment type="caution">
    <text evidence="13">The sequence shown here is derived from an EMBL/GenBank/DDBJ whole genome shotgun (WGS) entry which is preliminary data.</text>
</comment>
<evidence type="ECO:0000256" key="8">
    <source>
        <dbReference type="ARBA" id="ARBA00022989"/>
    </source>
</evidence>
<comment type="similarity">
    <text evidence="2">Belongs to the USE1 family.</text>
</comment>
<keyword evidence="9 12" id="KW-0472">Membrane</keyword>
<evidence type="ECO:0000256" key="4">
    <source>
        <dbReference type="ARBA" id="ARBA00022692"/>
    </source>
</evidence>
<dbReference type="OrthoDB" id="4506189at2759"/>
<evidence type="ECO:0000256" key="7">
    <source>
        <dbReference type="ARBA" id="ARBA00022927"/>
    </source>
</evidence>
<evidence type="ECO:0000256" key="12">
    <source>
        <dbReference type="SAM" id="Phobius"/>
    </source>
</evidence>
<keyword evidence="14" id="KW-1185">Reference proteome</keyword>
<evidence type="ECO:0000256" key="9">
    <source>
        <dbReference type="ARBA" id="ARBA00023136"/>
    </source>
</evidence>
<evidence type="ECO:0000256" key="2">
    <source>
        <dbReference type="ARBA" id="ARBA00007891"/>
    </source>
</evidence>
<dbReference type="GO" id="GO:0005789">
    <property type="term" value="C:endoplasmic reticulum membrane"/>
    <property type="evidence" value="ECO:0007669"/>
    <property type="project" value="UniProtKB-SubCell"/>
</dbReference>
<dbReference type="InterPro" id="IPR019150">
    <property type="entry name" value="Vesicle_transport_protein_Use1"/>
</dbReference>
<evidence type="ECO:0000256" key="3">
    <source>
        <dbReference type="ARBA" id="ARBA00022448"/>
    </source>
</evidence>
<organism evidence="13 14">
    <name type="scientific">Moniliophthora roreri (strain MCA 2997)</name>
    <name type="common">Cocoa frosty pod rot fungus</name>
    <name type="synonym">Crinipellis roreri</name>
    <dbReference type="NCBI Taxonomy" id="1381753"/>
    <lineage>
        <taxon>Eukaryota</taxon>
        <taxon>Fungi</taxon>
        <taxon>Dikarya</taxon>
        <taxon>Basidiomycota</taxon>
        <taxon>Agaricomycotina</taxon>
        <taxon>Agaricomycetes</taxon>
        <taxon>Agaricomycetidae</taxon>
        <taxon>Agaricales</taxon>
        <taxon>Marasmiineae</taxon>
        <taxon>Marasmiaceae</taxon>
        <taxon>Moniliophthora</taxon>
    </lineage>
</organism>
<feature type="region of interest" description="Disordered" evidence="11">
    <location>
        <begin position="88"/>
        <end position="169"/>
    </location>
</feature>
<feature type="compositionally biased region" description="Pro residues" evidence="11">
    <location>
        <begin position="97"/>
        <end position="119"/>
    </location>
</feature>
<gene>
    <name evidence="13" type="ORF">Moror_10535</name>
</gene>
<dbReference type="KEGG" id="mrr:Moror_10535"/>
<protein>
    <submittedName>
        <fullName evidence="13">Serine arginine repetitive matrix 1</fullName>
    </submittedName>
</protein>
<dbReference type="GO" id="GO:0006890">
    <property type="term" value="P:retrograde vesicle-mediated transport, Golgi to endoplasmic reticulum"/>
    <property type="evidence" value="ECO:0007669"/>
    <property type="project" value="TreeGrafter"/>
</dbReference>
<sequence>MVTTTEQARHDEINLSRLLRRLEKSVTEESWDTPSDSTQATWLKSEENLQKVKFAKKLLRNVEASQGSSDKNSEIRKSLNRMETFLKSVNERTKPPTQRPKPILPTLPVPVEPSQPEPSSPDQDTELPSESPETDNLLGSPADPIPIAPGPSLVSSMPTLIPPSMPSAASKSTAIATGTLQHSNALQEELSNQLAQMSAQLRRNAIHFSESLAKDAAVLEGAKEKLESNYDVMTKNKDRLKEHSSKSSSTTWLVVSSIVLVTVLFAIMVFLIRFT</sequence>
<dbReference type="GO" id="GO:0015031">
    <property type="term" value="P:protein transport"/>
    <property type="evidence" value="ECO:0007669"/>
    <property type="project" value="UniProtKB-KW"/>
</dbReference>
<feature type="coiled-coil region" evidence="10">
    <location>
        <begin position="180"/>
        <end position="243"/>
    </location>
</feature>
<dbReference type="GO" id="GO:0005484">
    <property type="term" value="F:SNAP receptor activity"/>
    <property type="evidence" value="ECO:0007669"/>
    <property type="project" value="TreeGrafter"/>
</dbReference>
<dbReference type="EMBL" id="AWSO01000319">
    <property type="protein sequence ID" value="ESK91809.1"/>
    <property type="molecule type" value="Genomic_DNA"/>
</dbReference>
<dbReference type="AlphaFoldDB" id="V2YJD6"/>
<keyword evidence="4 12" id="KW-0812">Transmembrane</keyword>
<dbReference type="Pfam" id="PF09753">
    <property type="entry name" value="Use1"/>
    <property type="match status" value="1"/>
</dbReference>
<evidence type="ECO:0000256" key="11">
    <source>
        <dbReference type="SAM" id="MobiDB-lite"/>
    </source>
</evidence>
<dbReference type="PANTHER" id="PTHR13050">
    <property type="entry name" value="USE1-LIKE PROTEIN"/>
    <property type="match status" value="1"/>
</dbReference>
<evidence type="ECO:0000313" key="13">
    <source>
        <dbReference type="EMBL" id="ESK91809.1"/>
    </source>
</evidence>
<accession>V2YJD6</accession>
<dbReference type="Proteomes" id="UP000017559">
    <property type="component" value="Unassembled WGS sequence"/>
</dbReference>
<name>V2YJD6_MONRO</name>
<feature type="transmembrane region" description="Helical" evidence="12">
    <location>
        <begin position="252"/>
        <end position="272"/>
    </location>
</feature>
<dbReference type="STRING" id="1381753.V2YJD6"/>
<evidence type="ECO:0000256" key="10">
    <source>
        <dbReference type="SAM" id="Coils"/>
    </source>
</evidence>
<keyword evidence="3" id="KW-0813">Transport</keyword>
<dbReference type="HOGENOM" id="CLU_083976_0_0_1"/>
<evidence type="ECO:0000256" key="1">
    <source>
        <dbReference type="ARBA" id="ARBA00004163"/>
    </source>
</evidence>
<keyword evidence="5" id="KW-0256">Endoplasmic reticulum</keyword>
<keyword evidence="6" id="KW-0931">ER-Golgi transport</keyword>
<reference evidence="13 14" key="1">
    <citation type="journal article" date="2014" name="BMC Genomics">
        <title>Genome and secretome analysis of the hemibiotrophic fungal pathogen, Moniliophthora roreri, which causes frosty pod rot disease of cacao: mechanisms of the biotrophic and necrotrophic phases.</title>
        <authorList>
            <person name="Meinhardt L.W."/>
            <person name="Costa G.G.L."/>
            <person name="Thomazella D.P.T."/>
            <person name="Teixeira P.J.P.L."/>
            <person name="Carazzolle M.F."/>
            <person name="Schuster S.C."/>
            <person name="Carlson J.E."/>
            <person name="Guiltinan M.J."/>
            <person name="Mieczkowski P."/>
            <person name="Farmer A."/>
            <person name="Ramaraj T."/>
            <person name="Crozier J."/>
            <person name="Davis R.E."/>
            <person name="Shao J."/>
            <person name="Melnick R.L."/>
            <person name="Pereira G.A.G."/>
            <person name="Bailey B.A."/>
        </authorList>
    </citation>
    <scope>NUCLEOTIDE SEQUENCE [LARGE SCALE GENOMIC DNA]</scope>
    <source>
        <strain evidence="13 14">MCA 2997</strain>
    </source>
</reference>
<proteinExistence type="inferred from homology"/>
<evidence type="ECO:0000313" key="14">
    <source>
        <dbReference type="Proteomes" id="UP000017559"/>
    </source>
</evidence>
<keyword evidence="10" id="KW-0175">Coiled coil</keyword>